<name>A0A3E1EU56_9FLAO</name>
<sequence>MVVIKVIIIVLIILLFIGTPIVWVHFWLKYMKKFVDTLNKKKSDLARLIVSKEIIWFVTSLLLPFLIFLLVLLYGYLF</sequence>
<dbReference type="AlphaFoldDB" id="A0A3E1EU56"/>
<accession>A0A3E1EU56</accession>
<organism evidence="2 3">
    <name type="scientific">Brumimicrobium aurantiacum</name>
    <dbReference type="NCBI Taxonomy" id="1737063"/>
    <lineage>
        <taxon>Bacteria</taxon>
        <taxon>Pseudomonadati</taxon>
        <taxon>Bacteroidota</taxon>
        <taxon>Flavobacteriia</taxon>
        <taxon>Flavobacteriales</taxon>
        <taxon>Crocinitomicaceae</taxon>
        <taxon>Brumimicrobium</taxon>
    </lineage>
</organism>
<evidence type="ECO:0000256" key="1">
    <source>
        <dbReference type="SAM" id="Phobius"/>
    </source>
</evidence>
<comment type="caution">
    <text evidence="2">The sequence shown here is derived from an EMBL/GenBank/DDBJ whole genome shotgun (WGS) entry which is preliminary data.</text>
</comment>
<evidence type="ECO:0000313" key="2">
    <source>
        <dbReference type="EMBL" id="RFC53086.1"/>
    </source>
</evidence>
<keyword evidence="1" id="KW-1133">Transmembrane helix</keyword>
<proteinExistence type="predicted"/>
<dbReference type="Proteomes" id="UP000257127">
    <property type="component" value="Unassembled WGS sequence"/>
</dbReference>
<keyword evidence="1" id="KW-0472">Membrane</keyword>
<keyword evidence="1" id="KW-0812">Transmembrane</keyword>
<feature type="transmembrane region" description="Helical" evidence="1">
    <location>
        <begin position="6"/>
        <end position="28"/>
    </location>
</feature>
<feature type="transmembrane region" description="Helical" evidence="1">
    <location>
        <begin position="49"/>
        <end position="77"/>
    </location>
</feature>
<reference evidence="2 3" key="1">
    <citation type="submission" date="2018-08" db="EMBL/GenBank/DDBJ databases">
        <title>The draft genome squence of Brumimicrobium sp. N62.</title>
        <authorList>
            <person name="Du Z.-J."/>
            <person name="Luo H.-R."/>
        </authorList>
    </citation>
    <scope>NUCLEOTIDE SEQUENCE [LARGE SCALE GENOMIC DNA]</scope>
    <source>
        <strain evidence="2 3">N62</strain>
    </source>
</reference>
<gene>
    <name evidence="2" type="ORF">DXU93_14875</name>
</gene>
<evidence type="ECO:0000313" key="3">
    <source>
        <dbReference type="Proteomes" id="UP000257127"/>
    </source>
</evidence>
<dbReference type="EMBL" id="QURB01000018">
    <property type="protein sequence ID" value="RFC53086.1"/>
    <property type="molecule type" value="Genomic_DNA"/>
</dbReference>
<protein>
    <submittedName>
        <fullName evidence="2">Uncharacterized protein</fullName>
    </submittedName>
</protein>
<keyword evidence="3" id="KW-1185">Reference proteome</keyword>